<sequence length="138" mass="14891">MLQAVFVLALVGQVKAQLDVVLGLRARVRVVLIVKAAAATLSLSLLSLQRSHDGAVVGLAHGDVEVRHLKGRPLVDRSQCGGEVEALLRRHDGADGRVGCRGEDDDGPVRGVELREHCDIVTKDDFIVAFEKPQQRSV</sequence>
<accession>A0ACA9THI5</accession>
<evidence type="ECO:0000313" key="2">
    <source>
        <dbReference type="Proteomes" id="UP000836387"/>
    </source>
</evidence>
<protein>
    <submittedName>
        <fullName evidence="1">Uncharacterized protein</fullName>
    </submittedName>
</protein>
<comment type="caution">
    <text evidence="1">The sequence shown here is derived from an EMBL/GenBank/DDBJ whole genome shotgun (WGS) entry which is preliminary data.</text>
</comment>
<dbReference type="Proteomes" id="UP000836387">
    <property type="component" value="Unassembled WGS sequence"/>
</dbReference>
<dbReference type="EMBL" id="CADEHS020000004">
    <property type="protein sequence ID" value="CAG9940011.1"/>
    <property type="molecule type" value="Genomic_DNA"/>
</dbReference>
<proteinExistence type="predicted"/>
<evidence type="ECO:0000313" key="1">
    <source>
        <dbReference type="EMBL" id="CAG9940011.1"/>
    </source>
</evidence>
<name>A0ACA9THI5_BIOOC</name>
<organism evidence="1 2">
    <name type="scientific">Clonostachys rosea f. rosea IK726</name>
    <dbReference type="NCBI Taxonomy" id="1349383"/>
    <lineage>
        <taxon>Eukaryota</taxon>
        <taxon>Fungi</taxon>
        <taxon>Dikarya</taxon>
        <taxon>Ascomycota</taxon>
        <taxon>Pezizomycotina</taxon>
        <taxon>Sordariomycetes</taxon>
        <taxon>Hypocreomycetidae</taxon>
        <taxon>Hypocreales</taxon>
        <taxon>Bionectriaceae</taxon>
        <taxon>Clonostachys</taxon>
    </lineage>
</organism>
<feature type="non-terminal residue" evidence="1">
    <location>
        <position position="138"/>
    </location>
</feature>
<gene>
    <name evidence="1" type="ORF">CRV2_00010338</name>
</gene>
<reference evidence="1" key="1">
    <citation type="submission" date="2020-04" db="EMBL/GenBank/DDBJ databases">
        <authorList>
            <person name="Broberg M."/>
        </authorList>
    </citation>
    <scope>NUCLEOTIDE SEQUENCE</scope>
</reference>
<reference evidence="1" key="2">
    <citation type="submission" date="2021-10" db="EMBL/GenBank/DDBJ databases">
        <authorList>
            <person name="Piombo E."/>
        </authorList>
    </citation>
    <scope>NUCLEOTIDE SEQUENCE</scope>
</reference>
<keyword evidence="2" id="KW-1185">Reference proteome</keyword>